<evidence type="ECO:0000256" key="1">
    <source>
        <dbReference type="SAM" id="MobiDB-lite"/>
    </source>
</evidence>
<keyword evidence="4" id="KW-1185">Reference proteome</keyword>
<gene>
    <name evidence="3" type="ORF">CUS_7980</name>
</gene>
<evidence type="ECO:0000313" key="4">
    <source>
        <dbReference type="Proteomes" id="UP000004259"/>
    </source>
</evidence>
<evidence type="ECO:0000256" key="2">
    <source>
        <dbReference type="SAM" id="Phobius"/>
    </source>
</evidence>
<dbReference type="eggNOG" id="ENOG5032NDH">
    <property type="taxonomic scope" value="Bacteria"/>
</dbReference>
<dbReference type="AlphaFoldDB" id="E9SAL8"/>
<feature type="compositionally biased region" description="Acidic residues" evidence="1">
    <location>
        <begin position="266"/>
        <end position="279"/>
    </location>
</feature>
<dbReference type="EMBL" id="ADKM02000062">
    <property type="protein sequence ID" value="EGC03625.1"/>
    <property type="molecule type" value="Genomic_DNA"/>
</dbReference>
<dbReference type="Proteomes" id="UP000004259">
    <property type="component" value="Unassembled WGS sequence"/>
</dbReference>
<keyword evidence="2" id="KW-1133">Transmembrane helix</keyword>
<dbReference type="RefSeq" id="WP_002848415.1">
    <property type="nucleotide sequence ID" value="NZ_ADKM02000062.1"/>
</dbReference>
<keyword evidence="2" id="KW-0472">Membrane</keyword>
<proteinExistence type="predicted"/>
<feature type="transmembrane region" description="Helical" evidence="2">
    <location>
        <begin position="306"/>
        <end position="326"/>
    </location>
</feature>
<accession>E9SAL8</accession>
<feature type="region of interest" description="Disordered" evidence="1">
    <location>
        <begin position="235"/>
        <end position="304"/>
    </location>
</feature>
<reference evidence="3 4" key="1">
    <citation type="submission" date="2011-02" db="EMBL/GenBank/DDBJ databases">
        <authorList>
            <person name="Nelson K.E."/>
            <person name="Sutton G."/>
            <person name="Torralba M."/>
            <person name="Durkin S."/>
            <person name="Harkins D."/>
            <person name="Montgomery R."/>
            <person name="Ziemer C."/>
            <person name="Klaassens E."/>
            <person name="Ocuiv P."/>
            <person name="Morrison M."/>
        </authorList>
    </citation>
    <scope>NUCLEOTIDE SEQUENCE [LARGE SCALE GENOMIC DNA]</scope>
    <source>
        <strain evidence="3 4">8</strain>
    </source>
</reference>
<evidence type="ECO:0000313" key="3">
    <source>
        <dbReference type="EMBL" id="EGC03625.1"/>
    </source>
</evidence>
<organism evidence="3 4">
    <name type="scientific">Ruminococcus albus 8</name>
    <dbReference type="NCBI Taxonomy" id="246199"/>
    <lineage>
        <taxon>Bacteria</taxon>
        <taxon>Bacillati</taxon>
        <taxon>Bacillota</taxon>
        <taxon>Clostridia</taxon>
        <taxon>Eubacteriales</taxon>
        <taxon>Oscillospiraceae</taxon>
        <taxon>Ruminococcus</taxon>
    </lineage>
</organism>
<protein>
    <submittedName>
        <fullName evidence="3">Uncharacterized protein</fullName>
    </submittedName>
</protein>
<dbReference type="OrthoDB" id="1826462at2"/>
<feature type="compositionally biased region" description="Low complexity" evidence="1">
    <location>
        <begin position="250"/>
        <end position="265"/>
    </location>
</feature>
<comment type="caution">
    <text evidence="3">The sequence shown here is derived from an EMBL/GenBank/DDBJ whole genome shotgun (WGS) entry which is preliminary data.</text>
</comment>
<sequence length="330" mass="35334">MADLLRKAVFVIMEDIDMKSILKKTASVFCAGIASLSMMASGVTAYAAEEEIPQPDENGVYGQAGIAWMIMDWWDYRRGTSEPAMDEMGTMEVSSTYHDVNITGNGSYTVDMSGYDCKDVSGGDYYCGYFGLYLELPLEAPDEEEGFQPTVVVNIDDVTIDGVKYTFIEQPLPEDSELDGKMLKIKNAYGEPAVTDPPMDNYAWKTTDPITINFTISGLPTDKIEGFADETVEKVSGNGDIANDPPIGGEESTAESVAESTAESESPAEEAPAAEEEAPADSKAVSKAENSSETEEKTEKKSNTGLIVAIAVGAAALIGVVIALAAKKKK</sequence>
<keyword evidence="2" id="KW-0812">Transmembrane</keyword>
<name>E9SAL8_RUMAL</name>